<dbReference type="PROSITE" id="PS51158">
    <property type="entry name" value="ALPHA_KINASE"/>
    <property type="match status" value="1"/>
</dbReference>
<gene>
    <name evidence="8" type="ORF">ECPE_LOCUS8103</name>
</gene>
<evidence type="ECO:0000313" key="9">
    <source>
        <dbReference type="Proteomes" id="UP000272942"/>
    </source>
</evidence>
<dbReference type="PANTHER" id="PTHR45992">
    <property type="entry name" value="EUKARYOTIC ELONGATION FACTOR 2 KINASE-RELATED"/>
    <property type="match status" value="1"/>
</dbReference>
<dbReference type="GO" id="GO:0005524">
    <property type="term" value="F:ATP binding"/>
    <property type="evidence" value="ECO:0007669"/>
    <property type="project" value="UniProtKB-KW"/>
</dbReference>
<dbReference type="Gene3D" id="3.30.200.20">
    <property type="entry name" value="Phosphorylase Kinase, domain 1"/>
    <property type="match status" value="2"/>
</dbReference>
<evidence type="ECO:0000256" key="1">
    <source>
        <dbReference type="ARBA" id="ARBA00022527"/>
    </source>
</evidence>
<feature type="region of interest" description="Disordered" evidence="6">
    <location>
        <begin position="609"/>
        <end position="638"/>
    </location>
</feature>
<organism evidence="10">
    <name type="scientific">Echinostoma caproni</name>
    <dbReference type="NCBI Taxonomy" id="27848"/>
    <lineage>
        <taxon>Eukaryota</taxon>
        <taxon>Metazoa</taxon>
        <taxon>Spiralia</taxon>
        <taxon>Lophotrochozoa</taxon>
        <taxon>Platyhelminthes</taxon>
        <taxon>Trematoda</taxon>
        <taxon>Digenea</taxon>
        <taxon>Plagiorchiida</taxon>
        <taxon>Echinostomata</taxon>
        <taxon>Echinostomatoidea</taxon>
        <taxon>Echinostomatidae</taxon>
        <taxon>Echinostoma</taxon>
    </lineage>
</organism>
<keyword evidence="3" id="KW-0547">Nucleotide-binding</keyword>
<dbReference type="Pfam" id="PF02816">
    <property type="entry name" value="Alpha_kinase"/>
    <property type="match status" value="1"/>
</dbReference>
<accession>A0A183AMB8</accession>
<sequence>MIEQRLSQMWKRALKKLQSVDLDPWLDFQTHQIPAQTAIRHRYSVIKKKWVVDEIVIKIENDPFDRGAMRECFRLKKLPQSGSHVNDWQYASNYVAKRYINNVDKQVYFDDVRLQMEAKLWAEAFNRQNPPKKVDIFQLSVLELNGAYTHGCDPVDGGAGDSPSASVRSSCFYHVERYMEGEYRKYNSNSGFVDEQLRNTPQTATPLVRPRGAFTRRRAVSFSQSHVRGPSHGSRFGPTVARSTENMHHAFSRQPRRSSESFSFSSDDHPSSSAGFVLFNGSSLSNLLDPDKDETASIGPFTTLKLDTMLPDLHLSDSSGLAQQSFSLTSPLVISPNQTHFPRPVLAFEPFPVHLPRRTRDRAASGDSGYSGRTNLLSTGAVIDASSSIAATTAWSDASLSHSGLHTSGIINTTAVQPPPPPPAPLAVAHIDLSSATTLVHPGFSGGSVSSLVDYSVPASPIGPPVLFQHQFSMPGSSHSMQNSCANELMSHWASVGHWNHGWGHTPGVRVAPVLPRRRRNLSESSDLDFDEDYRVNGNLLHQLMHENHKPSCADHPTNLDQEIGQSILGQIHHELARLHEAGRFLPNCKGGWSHAGLGGLLLKNPDLGASDDPNLDSGNPNNDEMDDANAPDSHSPVILPEHSIDWSAVLFHERHAAQLGCLEAMIVMAHYYLGLPTQLMLDCPIKPNQSDLRSGVDYLGRAAEGGDRRCMILLARFLDVSASLSDPSHAVSKTTRPDDFLLLPALTSASRDAVPLISSDPWLEAITWYKKAVDTAGVTAPSDGAPDEGLDAEGRYDAAEDLLPVYRILARMAEMYSIGGFGLKQNCNMSGDLFNQAGELASAARQGRLAAKYFELSEEAYANCE</sequence>
<evidence type="ECO:0000256" key="6">
    <source>
        <dbReference type="SAM" id="MobiDB-lite"/>
    </source>
</evidence>
<dbReference type="EMBL" id="UZAN01045516">
    <property type="protein sequence ID" value="VDP82764.1"/>
    <property type="molecule type" value="Genomic_DNA"/>
</dbReference>
<dbReference type="InterPro" id="IPR051852">
    <property type="entry name" value="Alpha-type_PK"/>
</dbReference>
<dbReference type="OrthoDB" id="301415at2759"/>
<keyword evidence="1" id="KW-0723">Serine/threonine-protein kinase</keyword>
<evidence type="ECO:0000256" key="4">
    <source>
        <dbReference type="ARBA" id="ARBA00022777"/>
    </source>
</evidence>
<keyword evidence="4" id="KW-0418">Kinase</keyword>
<dbReference type="GO" id="GO:0031037">
    <property type="term" value="P:myosin II filament disassembly"/>
    <property type="evidence" value="ECO:0007669"/>
    <property type="project" value="TreeGrafter"/>
</dbReference>
<keyword evidence="5" id="KW-0067">ATP-binding</keyword>
<feature type="region of interest" description="Disordered" evidence="6">
    <location>
        <begin position="221"/>
        <end position="240"/>
    </location>
</feature>
<proteinExistence type="predicted"/>
<dbReference type="WBParaSite" id="ECPE_0000812501-mRNA-1">
    <property type="protein sequence ID" value="ECPE_0000812501-mRNA-1"/>
    <property type="gene ID" value="ECPE_0000812501"/>
</dbReference>
<dbReference type="SMART" id="SM00811">
    <property type="entry name" value="Alpha_kinase"/>
    <property type="match status" value="1"/>
</dbReference>
<evidence type="ECO:0000256" key="2">
    <source>
        <dbReference type="ARBA" id="ARBA00022679"/>
    </source>
</evidence>
<dbReference type="Proteomes" id="UP000272942">
    <property type="component" value="Unassembled WGS sequence"/>
</dbReference>
<reference evidence="10" key="1">
    <citation type="submission" date="2016-06" db="UniProtKB">
        <authorList>
            <consortium name="WormBaseParasite"/>
        </authorList>
    </citation>
    <scope>IDENTIFICATION</scope>
</reference>
<evidence type="ECO:0000256" key="3">
    <source>
        <dbReference type="ARBA" id="ARBA00022741"/>
    </source>
</evidence>
<name>A0A183AMB8_9TREM</name>
<evidence type="ECO:0000256" key="5">
    <source>
        <dbReference type="ARBA" id="ARBA00022840"/>
    </source>
</evidence>
<dbReference type="InterPro" id="IPR004166">
    <property type="entry name" value="a-kinase_dom"/>
</dbReference>
<keyword evidence="2" id="KW-0808">Transferase</keyword>
<dbReference type="GO" id="GO:1903013">
    <property type="term" value="P:response to differentiation-inducing factor 1"/>
    <property type="evidence" value="ECO:0007669"/>
    <property type="project" value="TreeGrafter"/>
</dbReference>
<evidence type="ECO:0000259" key="7">
    <source>
        <dbReference type="PROSITE" id="PS51158"/>
    </source>
</evidence>
<dbReference type="InterPro" id="IPR011009">
    <property type="entry name" value="Kinase-like_dom_sf"/>
</dbReference>
<protein>
    <submittedName>
        <fullName evidence="10">Alpha-type protein kinase domain-containing protein</fullName>
    </submittedName>
</protein>
<feature type="region of interest" description="Disordered" evidence="6">
    <location>
        <begin position="246"/>
        <end position="266"/>
    </location>
</feature>
<dbReference type="PANTHER" id="PTHR45992:SF2">
    <property type="entry name" value="EUKARYOTIC ELONGATION FACTOR 2 KINASE"/>
    <property type="match status" value="1"/>
</dbReference>
<dbReference type="SUPFAM" id="SSF56112">
    <property type="entry name" value="Protein kinase-like (PK-like)"/>
    <property type="match status" value="1"/>
</dbReference>
<evidence type="ECO:0000313" key="8">
    <source>
        <dbReference type="EMBL" id="VDP82764.1"/>
    </source>
</evidence>
<dbReference type="GO" id="GO:0004686">
    <property type="term" value="F:elongation factor-2 kinase activity"/>
    <property type="evidence" value="ECO:0007669"/>
    <property type="project" value="TreeGrafter"/>
</dbReference>
<dbReference type="AlphaFoldDB" id="A0A183AMB8"/>
<reference evidence="8 9" key="2">
    <citation type="submission" date="2018-11" db="EMBL/GenBank/DDBJ databases">
        <authorList>
            <consortium name="Pathogen Informatics"/>
        </authorList>
    </citation>
    <scope>NUCLEOTIDE SEQUENCE [LARGE SCALE GENOMIC DNA]</scope>
    <source>
        <strain evidence="8 9">Egypt</strain>
    </source>
</reference>
<keyword evidence="9" id="KW-1185">Reference proteome</keyword>
<feature type="domain" description="Alpha-type protein kinase" evidence="7">
    <location>
        <begin position="42"/>
        <end position="309"/>
    </location>
</feature>
<evidence type="ECO:0000313" key="10">
    <source>
        <dbReference type="WBParaSite" id="ECPE_0000812501-mRNA-1"/>
    </source>
</evidence>